<feature type="transmembrane region" description="Helical" evidence="10">
    <location>
        <begin position="418"/>
        <end position="440"/>
    </location>
</feature>
<dbReference type="PROSITE" id="PS50003">
    <property type="entry name" value="PH_DOMAIN"/>
    <property type="match status" value="1"/>
</dbReference>
<dbReference type="PROSITE" id="PS50262">
    <property type="entry name" value="G_PROTEIN_RECEP_F1_2"/>
    <property type="match status" value="1"/>
</dbReference>
<evidence type="ECO:0000259" key="11">
    <source>
        <dbReference type="PROSITE" id="PS50003"/>
    </source>
</evidence>
<sequence length="621" mass="68918">MKMVKGLEGNPYEEWLKSLGLFSLEERKLREDLIAVYNFLVRERVDTNLFSVVTSDKMQGNGLNLCQEVVDWFNAIRSVQFHYLKVAFPIASDNEIKNRLTRNFLKEGYMEKTGPKQREAFKKRWFTLDHRRLMYFKDPLDAFAKGEVFVGSRENGYSVQKGLPSGTQGNFSWHYGITIITPDREYLFTCETETDQLEWIKAFTSVINQAMTPQEYARNNQTELVMDKISKMDWAVGAREEGTGLSELYLLLLTLTKMSYNPSFIGARPGEDSKGGNFLEESSGGGDDNSVLGGDSPVTGPLGAVLLIMCLTGMVGNIYTVAVASGRVVGYSAGSLGVYVINLALADLLYLSTIPFVVCTYFAHDWFFGDVGCRLLLSLDLLTMHASIFLLTAMSLERYWAVARPLRARRASNAYRKLASAVLWFLSLLLTAPMMVMTQLREGDVPHKRICTPTWTPAAFRLYLTVLFTTSILAPGVVLGIVYTRLALVYQSSAWALGLPVAGRAPSRQLLSRISAIVVAYWACFLPFWAWQLAGLYQQDGMGIGPTAQAYLNFGVTCLAYGNSCVNPFLYTLLTSGCRRHPGHGGTGMAQPTALSQQAAGSRSLPLAFRELSGSLRESEG</sequence>
<dbReference type="PANTHER" id="PTHR46021:SF1">
    <property type="entry name" value="ARFGAP WITH DUAL PH DOMAINS 1"/>
    <property type="match status" value="1"/>
</dbReference>
<gene>
    <name evidence="13" type="ORF">WISP_20766</name>
</gene>
<dbReference type="InterPro" id="IPR000276">
    <property type="entry name" value="GPCR_Rhodpsn"/>
</dbReference>
<dbReference type="InterPro" id="IPR052589">
    <property type="entry name" value="Arf-GAP_dual-PH_domain"/>
</dbReference>
<keyword evidence="8" id="KW-0297">G-protein coupled receptor</keyword>
<comment type="subcellular location">
    <subcellularLocation>
        <location evidence="1">Membrane</location>
    </subcellularLocation>
</comment>
<dbReference type="Gene3D" id="1.20.1070.10">
    <property type="entry name" value="Rhodopsin 7-helix transmembrane proteins"/>
    <property type="match status" value="1"/>
</dbReference>
<evidence type="ECO:0000256" key="8">
    <source>
        <dbReference type="RuleBase" id="RU000688"/>
    </source>
</evidence>
<evidence type="ECO:0000256" key="3">
    <source>
        <dbReference type="ARBA" id="ARBA00022692"/>
    </source>
</evidence>
<organism evidence="13 14">
    <name type="scientific">Willisornis vidua</name>
    <name type="common">Xingu scale-backed antbird</name>
    <dbReference type="NCBI Taxonomy" id="1566151"/>
    <lineage>
        <taxon>Eukaryota</taxon>
        <taxon>Metazoa</taxon>
        <taxon>Chordata</taxon>
        <taxon>Craniata</taxon>
        <taxon>Vertebrata</taxon>
        <taxon>Euteleostomi</taxon>
        <taxon>Archelosauria</taxon>
        <taxon>Archosauria</taxon>
        <taxon>Dinosauria</taxon>
        <taxon>Saurischia</taxon>
        <taxon>Theropoda</taxon>
        <taxon>Coelurosauria</taxon>
        <taxon>Aves</taxon>
        <taxon>Neognathae</taxon>
        <taxon>Neoaves</taxon>
        <taxon>Telluraves</taxon>
        <taxon>Australaves</taxon>
        <taxon>Passeriformes</taxon>
        <taxon>Thamnophilidae</taxon>
        <taxon>Willisornis</taxon>
    </lineage>
</organism>
<protein>
    <recommendedName>
        <fullName evidence="2">Urotensin-2 receptor</fullName>
    </recommendedName>
    <alternativeName>
        <fullName evidence="7">Urotensin II receptor</fullName>
    </alternativeName>
</protein>
<evidence type="ECO:0000256" key="9">
    <source>
        <dbReference type="SAM" id="MobiDB-lite"/>
    </source>
</evidence>
<reference evidence="13" key="1">
    <citation type="submission" date="2019-10" db="EMBL/GenBank/DDBJ databases">
        <authorList>
            <person name="Soares A.E.R."/>
            <person name="Aleixo A."/>
            <person name="Schneider P."/>
            <person name="Miyaki C.Y."/>
            <person name="Schneider M.P."/>
            <person name="Mello C."/>
            <person name="Vasconcelos A.T.R."/>
        </authorList>
    </citation>
    <scope>NUCLEOTIDE SEQUENCE</scope>
    <source>
        <tissue evidence="13">Muscle</tissue>
    </source>
</reference>
<dbReference type="EMBL" id="WHWB01032380">
    <property type="protein sequence ID" value="KAJ7425875.1"/>
    <property type="molecule type" value="Genomic_DNA"/>
</dbReference>
<evidence type="ECO:0000313" key="13">
    <source>
        <dbReference type="EMBL" id="KAJ7425875.1"/>
    </source>
</evidence>
<name>A0ABQ9DSU4_9PASS</name>
<dbReference type="PANTHER" id="PTHR46021">
    <property type="entry name" value="ARF-GAP WITH DUAL PH DOMAIN-CONTAINING PROTEIN 1-LIKE PROTEIN"/>
    <property type="match status" value="1"/>
</dbReference>
<dbReference type="InterPro" id="IPR011993">
    <property type="entry name" value="PH-like_dom_sf"/>
</dbReference>
<feature type="domain" description="PH" evidence="11">
    <location>
        <begin position="103"/>
        <end position="208"/>
    </location>
</feature>
<feature type="transmembrane region" description="Helical" evidence="10">
    <location>
        <begin position="302"/>
        <end position="324"/>
    </location>
</feature>
<evidence type="ECO:0000256" key="6">
    <source>
        <dbReference type="ARBA" id="ARBA00025579"/>
    </source>
</evidence>
<feature type="transmembrane region" description="Helical" evidence="10">
    <location>
        <begin position="510"/>
        <end position="531"/>
    </location>
</feature>
<evidence type="ECO:0000256" key="5">
    <source>
        <dbReference type="ARBA" id="ARBA00023136"/>
    </source>
</evidence>
<dbReference type="SUPFAM" id="SSF50729">
    <property type="entry name" value="PH domain-like"/>
    <property type="match status" value="1"/>
</dbReference>
<dbReference type="SUPFAM" id="SSF81321">
    <property type="entry name" value="Family A G protein-coupled receptor-like"/>
    <property type="match status" value="1"/>
</dbReference>
<dbReference type="InterPro" id="IPR017452">
    <property type="entry name" value="GPCR_Rhodpsn_7TM"/>
</dbReference>
<dbReference type="Pfam" id="PF00169">
    <property type="entry name" value="PH"/>
    <property type="match status" value="1"/>
</dbReference>
<keyword evidence="8" id="KW-0807">Transducer</keyword>
<dbReference type="SMART" id="SM00233">
    <property type="entry name" value="PH"/>
    <property type="match status" value="1"/>
</dbReference>
<dbReference type="Proteomes" id="UP001145742">
    <property type="component" value="Unassembled WGS sequence"/>
</dbReference>
<keyword evidence="5 10" id="KW-0472">Membrane</keyword>
<dbReference type="CDD" id="cd01251">
    <property type="entry name" value="PH2_ADAP"/>
    <property type="match status" value="1"/>
</dbReference>
<keyword evidence="3 8" id="KW-0812">Transmembrane</keyword>
<dbReference type="InterPro" id="IPR037851">
    <property type="entry name" value="PH2_ADAP"/>
</dbReference>
<feature type="transmembrane region" description="Helical" evidence="10">
    <location>
        <begin position="375"/>
        <end position="397"/>
    </location>
</feature>
<keyword evidence="4 10" id="KW-1133">Transmembrane helix</keyword>
<accession>A0ABQ9DSU4</accession>
<keyword evidence="14" id="KW-1185">Reference proteome</keyword>
<feature type="transmembrane region" description="Helical" evidence="10">
    <location>
        <begin position="460"/>
        <end position="483"/>
    </location>
</feature>
<dbReference type="PRINTS" id="PR00647">
    <property type="entry name" value="UROTENSIN2R"/>
</dbReference>
<evidence type="ECO:0000313" key="14">
    <source>
        <dbReference type="Proteomes" id="UP001145742"/>
    </source>
</evidence>
<evidence type="ECO:0000256" key="2">
    <source>
        <dbReference type="ARBA" id="ARBA00014302"/>
    </source>
</evidence>
<comment type="function">
    <text evidence="6">High affinity receptor for urotensin-2 and urotensin-2B. The activity of this receptor is mediated by a G-protein that activate a phosphatidylinositol-calcium second messenger system.</text>
</comment>
<keyword evidence="8" id="KW-0675">Receptor</keyword>
<feature type="region of interest" description="Disordered" evidence="9">
    <location>
        <begin position="271"/>
        <end position="291"/>
    </location>
</feature>
<dbReference type="Pfam" id="PF00001">
    <property type="entry name" value="7tm_1"/>
    <property type="match status" value="1"/>
</dbReference>
<evidence type="ECO:0000256" key="7">
    <source>
        <dbReference type="ARBA" id="ARBA00032764"/>
    </source>
</evidence>
<evidence type="ECO:0000259" key="12">
    <source>
        <dbReference type="PROSITE" id="PS50262"/>
    </source>
</evidence>
<dbReference type="InterPro" id="IPR001849">
    <property type="entry name" value="PH_domain"/>
</dbReference>
<dbReference type="PROSITE" id="PS00237">
    <property type="entry name" value="G_PROTEIN_RECEP_F1_1"/>
    <property type="match status" value="1"/>
</dbReference>
<evidence type="ECO:0000256" key="1">
    <source>
        <dbReference type="ARBA" id="ARBA00004370"/>
    </source>
</evidence>
<dbReference type="Gene3D" id="2.30.29.30">
    <property type="entry name" value="Pleckstrin-homology domain (PH domain)/Phosphotyrosine-binding domain (PTB)"/>
    <property type="match status" value="1"/>
</dbReference>
<feature type="domain" description="G-protein coupled receptors family 1 profile" evidence="12">
    <location>
        <begin position="316"/>
        <end position="571"/>
    </location>
</feature>
<dbReference type="InterPro" id="IPR000670">
    <property type="entry name" value="Urot_II_rcpt"/>
</dbReference>
<evidence type="ECO:0000256" key="4">
    <source>
        <dbReference type="ARBA" id="ARBA00022989"/>
    </source>
</evidence>
<dbReference type="PRINTS" id="PR00237">
    <property type="entry name" value="GPCRRHODOPSN"/>
</dbReference>
<comment type="similarity">
    <text evidence="8">Belongs to the G-protein coupled receptor 1 family.</text>
</comment>
<evidence type="ECO:0000256" key="10">
    <source>
        <dbReference type="SAM" id="Phobius"/>
    </source>
</evidence>
<feature type="transmembrane region" description="Helical" evidence="10">
    <location>
        <begin position="551"/>
        <end position="574"/>
    </location>
</feature>
<comment type="caution">
    <text evidence="13">The sequence shown here is derived from an EMBL/GenBank/DDBJ whole genome shotgun (WGS) entry which is preliminary data.</text>
</comment>
<feature type="transmembrane region" description="Helical" evidence="10">
    <location>
        <begin position="336"/>
        <end position="363"/>
    </location>
</feature>
<proteinExistence type="inferred from homology"/>